<dbReference type="Pfam" id="PF13855">
    <property type="entry name" value="LRR_8"/>
    <property type="match status" value="1"/>
</dbReference>
<dbReference type="InterPro" id="IPR032675">
    <property type="entry name" value="LRR_dom_sf"/>
</dbReference>
<feature type="chain" id="PRO_5044895326" description="Protein halfway" evidence="4">
    <location>
        <begin position="21"/>
        <end position="486"/>
    </location>
</feature>
<dbReference type="Proteomes" id="UP001516400">
    <property type="component" value="Unassembled WGS sequence"/>
</dbReference>
<sequence length="486" mass="55451">MSCKCLLVFIISIIFPLCLARLEEDTSYNNTTNLDHCGINKCFHKSSDFCPSVDSPCRCHQLPKCRRAVVCCNVTSFQLVEGLACANVSDGVVEALHIQNATLDILNVTLPTWRRLRYMTITDGHIKSVIGEFSKLTFISCLNLSSNSISKFDERSLVTLYNLSYLDLSHNNLTEVPRFKKEGPVTLDISYNDYILCSSVLDALKRAELFFSNENKTMCSSSKTFHWFNSTEHLQLIQIKGLHELSKDCNKLRHNCTCEPSRVDIIEGKTPIFAIDVNCSNRGLKKLPTPLPPNTIALNITNNNITSLEAVNNDPSYQHLRELYADNNEIVSVLPLEGSKFISNFVALSLRKNKIRSLPTYMFSNAFDRNNFLRSVHLGLNYVPCDCNAAKNLKVWLLTKQKQITDYEDIYCENMNSRVMELNPLKLCQSTSDWTDYVYYIITFQVLLLVGLIAKVFYDYWIFKTAGYLPWPASKMPKMPCDWLCE</sequence>
<keyword evidence="3" id="KW-1133">Transmembrane helix</keyword>
<dbReference type="PROSITE" id="PS51450">
    <property type="entry name" value="LRR"/>
    <property type="match status" value="1"/>
</dbReference>
<evidence type="ECO:0000256" key="3">
    <source>
        <dbReference type="SAM" id="Phobius"/>
    </source>
</evidence>
<keyword evidence="4" id="KW-0732">Signal</keyword>
<evidence type="ECO:0000313" key="5">
    <source>
        <dbReference type="EMBL" id="KAL3276246.1"/>
    </source>
</evidence>
<evidence type="ECO:0000313" key="6">
    <source>
        <dbReference type="Proteomes" id="UP001516400"/>
    </source>
</evidence>
<keyword evidence="3" id="KW-0472">Membrane</keyword>
<keyword evidence="2" id="KW-0677">Repeat</keyword>
<protein>
    <recommendedName>
        <fullName evidence="7">Protein halfway</fullName>
    </recommendedName>
</protein>
<dbReference type="PANTHER" id="PTHR45712">
    <property type="entry name" value="AGAP008170-PA"/>
    <property type="match status" value="1"/>
</dbReference>
<comment type="caution">
    <text evidence="5">The sequence shown here is derived from an EMBL/GenBank/DDBJ whole genome shotgun (WGS) entry which is preliminary data.</text>
</comment>
<dbReference type="InterPro" id="IPR001611">
    <property type="entry name" value="Leu-rich_rpt"/>
</dbReference>
<dbReference type="PANTHER" id="PTHR45712:SF1">
    <property type="entry name" value="NEPHROCAN"/>
    <property type="match status" value="1"/>
</dbReference>
<evidence type="ECO:0000256" key="4">
    <source>
        <dbReference type="SAM" id="SignalP"/>
    </source>
</evidence>
<feature type="signal peptide" evidence="4">
    <location>
        <begin position="1"/>
        <end position="20"/>
    </location>
</feature>
<organism evidence="5 6">
    <name type="scientific">Cryptolaemus montrouzieri</name>
    <dbReference type="NCBI Taxonomy" id="559131"/>
    <lineage>
        <taxon>Eukaryota</taxon>
        <taxon>Metazoa</taxon>
        <taxon>Ecdysozoa</taxon>
        <taxon>Arthropoda</taxon>
        <taxon>Hexapoda</taxon>
        <taxon>Insecta</taxon>
        <taxon>Pterygota</taxon>
        <taxon>Neoptera</taxon>
        <taxon>Endopterygota</taxon>
        <taxon>Coleoptera</taxon>
        <taxon>Polyphaga</taxon>
        <taxon>Cucujiformia</taxon>
        <taxon>Coccinelloidea</taxon>
        <taxon>Coccinellidae</taxon>
        <taxon>Scymninae</taxon>
        <taxon>Scymnini</taxon>
        <taxon>Cryptolaemus</taxon>
    </lineage>
</organism>
<dbReference type="InterPro" id="IPR050333">
    <property type="entry name" value="SLRP"/>
</dbReference>
<evidence type="ECO:0008006" key="7">
    <source>
        <dbReference type="Google" id="ProtNLM"/>
    </source>
</evidence>
<evidence type="ECO:0000256" key="1">
    <source>
        <dbReference type="ARBA" id="ARBA00022614"/>
    </source>
</evidence>
<feature type="transmembrane region" description="Helical" evidence="3">
    <location>
        <begin position="437"/>
        <end position="458"/>
    </location>
</feature>
<proteinExistence type="predicted"/>
<keyword evidence="3" id="KW-0812">Transmembrane</keyword>
<evidence type="ECO:0000256" key="2">
    <source>
        <dbReference type="ARBA" id="ARBA00022737"/>
    </source>
</evidence>
<dbReference type="EMBL" id="JABFTP020000083">
    <property type="protein sequence ID" value="KAL3276246.1"/>
    <property type="molecule type" value="Genomic_DNA"/>
</dbReference>
<name>A0ABD2NBV5_9CUCU</name>
<reference evidence="5 6" key="1">
    <citation type="journal article" date="2021" name="BMC Biol.">
        <title>Horizontally acquired antibacterial genes associated with adaptive radiation of ladybird beetles.</title>
        <authorList>
            <person name="Li H.S."/>
            <person name="Tang X.F."/>
            <person name="Huang Y.H."/>
            <person name="Xu Z.Y."/>
            <person name="Chen M.L."/>
            <person name="Du X.Y."/>
            <person name="Qiu B.Y."/>
            <person name="Chen P.T."/>
            <person name="Zhang W."/>
            <person name="Slipinski A."/>
            <person name="Escalona H.E."/>
            <person name="Waterhouse R.M."/>
            <person name="Zwick A."/>
            <person name="Pang H."/>
        </authorList>
    </citation>
    <scope>NUCLEOTIDE SEQUENCE [LARGE SCALE GENOMIC DNA]</scope>
    <source>
        <strain evidence="5">SYSU2018</strain>
    </source>
</reference>
<dbReference type="Gene3D" id="3.80.10.10">
    <property type="entry name" value="Ribonuclease Inhibitor"/>
    <property type="match status" value="2"/>
</dbReference>
<accession>A0ABD2NBV5</accession>
<gene>
    <name evidence="5" type="ORF">HHI36_020962</name>
</gene>
<dbReference type="SUPFAM" id="SSF52058">
    <property type="entry name" value="L domain-like"/>
    <property type="match status" value="1"/>
</dbReference>
<keyword evidence="6" id="KW-1185">Reference proteome</keyword>
<keyword evidence="1" id="KW-0433">Leucine-rich repeat</keyword>
<dbReference type="AlphaFoldDB" id="A0ABD2NBV5"/>